<evidence type="ECO:0008006" key="4">
    <source>
        <dbReference type="Google" id="ProtNLM"/>
    </source>
</evidence>
<dbReference type="KEGG" id="tmk:QGN29_08420"/>
<dbReference type="Proteomes" id="UP001268683">
    <property type="component" value="Chromosome"/>
</dbReference>
<proteinExistence type="predicted"/>
<name>A0AA52H9F4_9PROT</name>
<organism evidence="2 3">
    <name type="scientific">Temperatibacter marinus</name>
    <dbReference type="NCBI Taxonomy" id="1456591"/>
    <lineage>
        <taxon>Bacteria</taxon>
        <taxon>Pseudomonadati</taxon>
        <taxon>Pseudomonadota</taxon>
        <taxon>Alphaproteobacteria</taxon>
        <taxon>Kordiimonadales</taxon>
        <taxon>Temperatibacteraceae</taxon>
        <taxon>Temperatibacter</taxon>
    </lineage>
</organism>
<dbReference type="EMBL" id="CP123872">
    <property type="protein sequence ID" value="WND01583.1"/>
    <property type="molecule type" value="Genomic_DNA"/>
</dbReference>
<protein>
    <recommendedName>
        <fullName evidence="4">Lipoprotein</fullName>
    </recommendedName>
</protein>
<dbReference type="PROSITE" id="PS51257">
    <property type="entry name" value="PROKAR_LIPOPROTEIN"/>
    <property type="match status" value="1"/>
</dbReference>
<feature type="region of interest" description="Disordered" evidence="1">
    <location>
        <begin position="40"/>
        <end position="69"/>
    </location>
</feature>
<accession>A0AA52H9F4</accession>
<keyword evidence="3" id="KW-1185">Reference proteome</keyword>
<evidence type="ECO:0000313" key="3">
    <source>
        <dbReference type="Proteomes" id="UP001268683"/>
    </source>
</evidence>
<dbReference type="AlphaFoldDB" id="A0AA52H9F4"/>
<sequence>MKKLLLISSAFFALTACGGRGDDIVFDKVLGPETQIQLKSLPKDLRGDQNGENLSGQQLKAPELEKDGK</sequence>
<reference evidence="2" key="1">
    <citation type="submission" date="2023-04" db="EMBL/GenBank/DDBJ databases">
        <title>Complete genome sequence of Temperatibacter marinus.</title>
        <authorList>
            <person name="Rong J.-C."/>
            <person name="Yi M.-L."/>
            <person name="Zhao Q."/>
        </authorList>
    </citation>
    <scope>NUCLEOTIDE SEQUENCE</scope>
    <source>
        <strain evidence="2">NBRC 110045</strain>
    </source>
</reference>
<gene>
    <name evidence="2" type="ORF">QGN29_08420</name>
</gene>
<evidence type="ECO:0000313" key="2">
    <source>
        <dbReference type="EMBL" id="WND01583.1"/>
    </source>
</evidence>
<dbReference type="RefSeq" id="WP_310797411.1">
    <property type="nucleotide sequence ID" value="NZ_CP123872.1"/>
</dbReference>
<evidence type="ECO:0000256" key="1">
    <source>
        <dbReference type="SAM" id="MobiDB-lite"/>
    </source>
</evidence>